<protein>
    <recommendedName>
        <fullName evidence="3">L-cysteine desulfhydrase Cds1</fullName>
        <ecNumber evidence="3">4.4.1.1</ecNumber>
    </recommendedName>
</protein>
<dbReference type="Gene3D" id="3.40.50.1100">
    <property type="match status" value="2"/>
</dbReference>
<dbReference type="EMBL" id="BSRI01000001">
    <property type="protein sequence ID" value="GLV53241.1"/>
    <property type="molecule type" value="Genomic_DNA"/>
</dbReference>
<feature type="modified residue" description="N6-(pyridoxal phosphate)lysine" evidence="3">
    <location>
        <position position="52"/>
    </location>
</feature>
<comment type="cofactor">
    <cofactor evidence="1 3">
        <name>pyridoxal 5'-phosphate</name>
        <dbReference type="ChEBI" id="CHEBI:597326"/>
    </cofactor>
</comment>
<evidence type="ECO:0000313" key="6">
    <source>
        <dbReference type="Proteomes" id="UP001344906"/>
    </source>
</evidence>
<sequence>MSDPWVREALAKINADFTRSADTHLVPVLWPACSQVKLYIKDESTHVTGSLKHRLARSLFLYALCNGWITSDTPIIEASSGSTAVSEAYYAQLLGLRFIAVMSRTTSPEKIRRITRYGGECVLVDDPSQDQTRARELARELHGHFMDQFTFAERATDWRGNNNIAESIFKQLENEPYPIPDWIICGAGTGGTAATLGRYIRLRSYETQVCVVDPERSVYYDYYHKRDAGRCLQGGSGIEGIGRPQVAPSFLPNIIDRMIRVPNEASIAAIHVLEELVGKRYGASTGTNVIGACQLIAEMLKANKSGSVVIIGCDSGELYRDTYYNQQWRQENNIEIEQHCHQLQRFIARGRWEREEPYG</sequence>
<dbReference type="HAMAP" id="MF_00868">
    <property type="entry name" value="Cds1"/>
    <property type="match status" value="1"/>
</dbReference>
<keyword evidence="3" id="KW-0456">Lyase</keyword>
<evidence type="ECO:0000256" key="2">
    <source>
        <dbReference type="ARBA" id="ARBA00022898"/>
    </source>
</evidence>
<comment type="similarity">
    <text evidence="3">Belongs to the cysteine synthase/cystathionine beta-synthase family. Cds1 subfamily.</text>
</comment>
<evidence type="ECO:0000313" key="5">
    <source>
        <dbReference type="EMBL" id="GLV53241.1"/>
    </source>
</evidence>
<keyword evidence="2 3" id="KW-0663">Pyridoxal phosphate</keyword>
<dbReference type="PANTHER" id="PTHR10314">
    <property type="entry name" value="CYSTATHIONINE BETA-SYNTHASE"/>
    <property type="match status" value="1"/>
</dbReference>
<dbReference type="Proteomes" id="UP001344906">
    <property type="component" value="Unassembled WGS sequence"/>
</dbReference>
<evidence type="ECO:0000259" key="4">
    <source>
        <dbReference type="Pfam" id="PF00291"/>
    </source>
</evidence>
<evidence type="ECO:0000256" key="1">
    <source>
        <dbReference type="ARBA" id="ARBA00001933"/>
    </source>
</evidence>
<dbReference type="EC" id="4.4.1.1" evidence="3"/>
<proteinExistence type="inferred from homology"/>
<dbReference type="InterPro" id="IPR001926">
    <property type="entry name" value="TrpB-like_PALP"/>
</dbReference>
<comment type="caution">
    <text evidence="5">The sequence shown here is derived from an EMBL/GenBank/DDBJ whole genome shotgun (WGS) entry which is preliminary data.</text>
</comment>
<gene>
    <name evidence="3" type="primary">cds1</name>
    <name evidence="5" type="ORF">KDH_00960</name>
</gene>
<dbReference type="RefSeq" id="WP_338246706.1">
    <property type="nucleotide sequence ID" value="NZ_BSRI01000001.1"/>
</dbReference>
<dbReference type="SUPFAM" id="SSF53686">
    <property type="entry name" value="Tryptophan synthase beta subunit-like PLP-dependent enzymes"/>
    <property type="match status" value="1"/>
</dbReference>
<accession>A0ABQ6FJT9</accession>
<reference evidence="5 6" key="1">
    <citation type="submission" date="2023-02" db="EMBL/GenBank/DDBJ databases">
        <title>Dictyobacter halimunensis sp. nov., a new member of the class Ktedonobacteria from forest soil in a geothermal area.</title>
        <authorList>
            <person name="Rachmania M.K."/>
            <person name="Ningsih F."/>
            <person name="Sakai Y."/>
            <person name="Yabe S."/>
            <person name="Yokota A."/>
            <person name="Sjamsuridzal W."/>
        </authorList>
    </citation>
    <scope>NUCLEOTIDE SEQUENCE [LARGE SCALE GENOMIC DNA]</scope>
    <source>
        <strain evidence="5 6">S3.2.2.5</strain>
    </source>
</reference>
<keyword evidence="6" id="KW-1185">Reference proteome</keyword>
<dbReference type="InterPro" id="IPR050214">
    <property type="entry name" value="Cys_Synth/Cystath_Beta-Synth"/>
</dbReference>
<comment type="catalytic activity">
    <reaction evidence="3">
        <text>L-cysteine + H2O = hydrogen sulfide + pyruvate + NH4(+) + H(+)</text>
        <dbReference type="Rhea" id="RHEA:24931"/>
        <dbReference type="ChEBI" id="CHEBI:15361"/>
        <dbReference type="ChEBI" id="CHEBI:15377"/>
        <dbReference type="ChEBI" id="CHEBI:15378"/>
        <dbReference type="ChEBI" id="CHEBI:28938"/>
        <dbReference type="ChEBI" id="CHEBI:29919"/>
        <dbReference type="ChEBI" id="CHEBI:35235"/>
        <dbReference type="EC" id="4.4.1.1"/>
    </reaction>
</comment>
<dbReference type="Pfam" id="PF00291">
    <property type="entry name" value="PALP"/>
    <property type="match status" value="1"/>
</dbReference>
<dbReference type="InterPro" id="IPR047586">
    <property type="entry name" value="Cds1"/>
</dbReference>
<evidence type="ECO:0000256" key="3">
    <source>
        <dbReference type="HAMAP-Rule" id="MF_00868"/>
    </source>
</evidence>
<keyword evidence="3" id="KW-0963">Cytoplasm</keyword>
<feature type="domain" description="Tryptophan synthase beta chain-like PALP" evidence="4">
    <location>
        <begin position="33"/>
        <end position="314"/>
    </location>
</feature>
<name>A0ABQ6FJT9_9CHLR</name>
<organism evidence="5 6">
    <name type="scientific">Dictyobacter halimunensis</name>
    <dbReference type="NCBI Taxonomy" id="3026934"/>
    <lineage>
        <taxon>Bacteria</taxon>
        <taxon>Bacillati</taxon>
        <taxon>Chloroflexota</taxon>
        <taxon>Ktedonobacteria</taxon>
        <taxon>Ktedonobacterales</taxon>
        <taxon>Dictyobacteraceae</taxon>
        <taxon>Dictyobacter</taxon>
    </lineage>
</organism>
<dbReference type="InterPro" id="IPR036052">
    <property type="entry name" value="TrpB-like_PALP_sf"/>
</dbReference>
<comment type="function">
    <text evidence="3">A cysteine desulfhydrase that generates hydrogen sulfide, H(2)S. The H(2)S produced by this enzyme may modulate central metabolism.</text>
</comment>